<reference evidence="3" key="1">
    <citation type="submission" date="2016-06" db="EMBL/GenBank/DDBJ databases">
        <authorList>
            <person name="Butler K."/>
        </authorList>
    </citation>
    <scope>NUCLEOTIDE SEQUENCE [LARGE SCALE GENOMIC DNA]</scope>
    <source>
        <strain evidence="3">GCSL-Mp20</strain>
    </source>
</reference>
<keyword evidence="3" id="KW-1185">Reference proteome</keyword>
<dbReference type="Proteomes" id="UP000092377">
    <property type="component" value="Unassembled WGS sequence"/>
</dbReference>
<evidence type="ECO:0000256" key="1">
    <source>
        <dbReference type="SAM" id="Phobius"/>
    </source>
</evidence>
<evidence type="ECO:0000313" key="3">
    <source>
        <dbReference type="Proteomes" id="UP000092377"/>
    </source>
</evidence>
<evidence type="ECO:0000313" key="2">
    <source>
        <dbReference type="EMBL" id="OBU13651.1"/>
    </source>
</evidence>
<protein>
    <recommendedName>
        <fullName evidence="4">DUF2569 domain-containing protein</fullName>
    </recommendedName>
</protein>
<name>A0A1B8HV41_9GAMM</name>
<feature type="transmembrane region" description="Helical" evidence="1">
    <location>
        <begin position="36"/>
        <end position="56"/>
    </location>
</feature>
<organism evidence="2 3">
    <name type="scientific">Morganella psychrotolerans</name>
    <dbReference type="NCBI Taxonomy" id="368603"/>
    <lineage>
        <taxon>Bacteria</taxon>
        <taxon>Pseudomonadati</taxon>
        <taxon>Pseudomonadota</taxon>
        <taxon>Gammaproteobacteria</taxon>
        <taxon>Enterobacterales</taxon>
        <taxon>Morganellaceae</taxon>
        <taxon>Morganella</taxon>
    </lineage>
</organism>
<evidence type="ECO:0008006" key="4">
    <source>
        <dbReference type="Google" id="ProtNLM"/>
    </source>
</evidence>
<comment type="caution">
    <text evidence="2">The sequence shown here is derived from an EMBL/GenBank/DDBJ whole genome shotgun (WGS) entry which is preliminary data.</text>
</comment>
<dbReference type="Pfam" id="PF10754">
    <property type="entry name" value="DUF2569"/>
    <property type="match status" value="1"/>
</dbReference>
<dbReference type="InterPro" id="IPR019690">
    <property type="entry name" value="DUF2569"/>
</dbReference>
<proteinExistence type="predicted"/>
<keyword evidence="1" id="KW-0472">Membrane</keyword>
<feature type="transmembrane region" description="Helical" evidence="1">
    <location>
        <begin position="110"/>
        <end position="130"/>
    </location>
</feature>
<accession>A0A1B8HV41</accession>
<dbReference type="AlphaFoldDB" id="A0A1B8HV41"/>
<feature type="transmembrane region" description="Helical" evidence="1">
    <location>
        <begin position="136"/>
        <end position="156"/>
    </location>
</feature>
<dbReference type="EMBL" id="LZEY01000001">
    <property type="protein sequence ID" value="OBU13651.1"/>
    <property type="molecule type" value="Genomic_DNA"/>
</dbReference>
<gene>
    <name evidence="2" type="ORF">AYY18_02305</name>
</gene>
<sequence>METRWMCIECHKEEIAPHTDYCSECTEKLYSRIDGWLWLPLISLFLFIVSGIYSLLDYYTVLNDGYALPRNMMPTLHIMAITDILYIAGAIITLTFFLKRSRLLPRVFTGFILLYISAEALIFTSIIGFIPSSAGFLTTLPLIKALFYAMIWLSYFRVSDRVKKTFIH</sequence>
<keyword evidence="1" id="KW-0812">Transmembrane</keyword>
<keyword evidence="1" id="KW-1133">Transmembrane helix</keyword>
<feature type="transmembrane region" description="Helical" evidence="1">
    <location>
        <begin position="76"/>
        <end position="98"/>
    </location>
</feature>